<dbReference type="InterPro" id="IPR036390">
    <property type="entry name" value="WH_DNA-bd_sf"/>
</dbReference>
<accession>A0ABY5TVZ4</accession>
<sequence>MYNTPRVHVATILYLFREPITQEHLTSIASTLGYHDTPQSLRSRMVELEREGYVHRVDRSGISIRKRPCWRWALTKKGQEYMQELLDLTTPDERQ</sequence>
<dbReference type="Proteomes" id="UP001160009">
    <property type="component" value="Segment"/>
</dbReference>
<reference evidence="1 2" key="1">
    <citation type="submission" date="2022-07" db="EMBL/GenBank/DDBJ databases">
        <authorList>
            <person name="Nishijima S."/>
        </authorList>
    </citation>
    <scope>NUCLEOTIDE SEQUENCE [LARGE SCALE GENOMIC DNA]</scope>
    <source>
        <strain evidence="1">3055_109949</strain>
    </source>
</reference>
<dbReference type="InterPro" id="IPR036388">
    <property type="entry name" value="WH-like_DNA-bd_sf"/>
</dbReference>
<name>A0ABY5TVZ4_9VIRU</name>
<organism evidence="1 2">
    <name type="scientific">Bacteriophage sp</name>
    <dbReference type="NCBI Taxonomy" id="38018"/>
    <lineage>
        <taxon>Viruses</taxon>
    </lineage>
</organism>
<keyword evidence="2" id="KW-1185">Reference proteome</keyword>
<evidence type="ECO:0000313" key="1">
    <source>
        <dbReference type="EMBL" id="UVX36107.1"/>
    </source>
</evidence>
<evidence type="ECO:0000313" key="2">
    <source>
        <dbReference type="Proteomes" id="UP001160009"/>
    </source>
</evidence>
<proteinExistence type="predicted"/>
<protein>
    <submittedName>
        <fullName evidence="1">Uncharacterized protein</fullName>
    </submittedName>
</protein>
<dbReference type="Gene3D" id="1.10.10.10">
    <property type="entry name" value="Winged helix-like DNA-binding domain superfamily/Winged helix DNA-binding domain"/>
    <property type="match status" value="1"/>
</dbReference>
<dbReference type="SUPFAM" id="SSF46785">
    <property type="entry name" value="Winged helix' DNA-binding domain"/>
    <property type="match status" value="1"/>
</dbReference>
<dbReference type="EMBL" id="OP072506">
    <property type="protein sequence ID" value="UVX36107.1"/>
    <property type="molecule type" value="Genomic_DNA"/>
</dbReference>